<accession>A0ACB8Y470</accession>
<proteinExistence type="predicted"/>
<dbReference type="EMBL" id="CM042060">
    <property type="protein sequence ID" value="KAI3678322.1"/>
    <property type="molecule type" value="Genomic_DNA"/>
</dbReference>
<gene>
    <name evidence="1" type="ORF">L6452_37609</name>
</gene>
<name>A0ACB8Y470_ARCLA</name>
<keyword evidence="2" id="KW-1185">Reference proteome</keyword>
<dbReference type="Proteomes" id="UP001055879">
    <property type="component" value="Linkage Group LG14"/>
</dbReference>
<reference evidence="1 2" key="2">
    <citation type="journal article" date="2022" name="Mol. Ecol. Resour.">
        <title>The genomes of chicory, endive, great burdock and yacon provide insights into Asteraceae paleo-polyploidization history and plant inulin production.</title>
        <authorList>
            <person name="Fan W."/>
            <person name="Wang S."/>
            <person name="Wang H."/>
            <person name="Wang A."/>
            <person name="Jiang F."/>
            <person name="Liu H."/>
            <person name="Zhao H."/>
            <person name="Xu D."/>
            <person name="Zhang Y."/>
        </authorList>
    </citation>
    <scope>NUCLEOTIDE SEQUENCE [LARGE SCALE GENOMIC DNA]</scope>
    <source>
        <strain evidence="2">cv. Niubang</strain>
    </source>
</reference>
<protein>
    <submittedName>
        <fullName evidence="1">Uncharacterized protein</fullName>
    </submittedName>
</protein>
<sequence>MVLIETSICSIIDELKSIKIDDLFYRVWTVEAGRVIHKSWEEEYRFSDGGGGEDSAIPSKWSEEGVREDDWYARKASSLHGVSGRADQGGVSHLVGGGVSKLNGPLNMAGPNEKEVKDKKENEVDENMKGFSAKCVEKGREKRGFGENSNFKRGEGGGSGRGKMSFHTINQMARATAQKNGPVASKTSERVRLVRIKKRTRLGGASNFTIQWGADFGIFRILRRI</sequence>
<organism evidence="1 2">
    <name type="scientific">Arctium lappa</name>
    <name type="common">Greater burdock</name>
    <name type="synonym">Lappa major</name>
    <dbReference type="NCBI Taxonomy" id="4217"/>
    <lineage>
        <taxon>Eukaryota</taxon>
        <taxon>Viridiplantae</taxon>
        <taxon>Streptophyta</taxon>
        <taxon>Embryophyta</taxon>
        <taxon>Tracheophyta</taxon>
        <taxon>Spermatophyta</taxon>
        <taxon>Magnoliopsida</taxon>
        <taxon>eudicotyledons</taxon>
        <taxon>Gunneridae</taxon>
        <taxon>Pentapetalae</taxon>
        <taxon>asterids</taxon>
        <taxon>campanulids</taxon>
        <taxon>Asterales</taxon>
        <taxon>Asteraceae</taxon>
        <taxon>Carduoideae</taxon>
        <taxon>Cardueae</taxon>
        <taxon>Arctiinae</taxon>
        <taxon>Arctium</taxon>
    </lineage>
</organism>
<comment type="caution">
    <text evidence="1">The sequence shown here is derived from an EMBL/GenBank/DDBJ whole genome shotgun (WGS) entry which is preliminary data.</text>
</comment>
<evidence type="ECO:0000313" key="1">
    <source>
        <dbReference type="EMBL" id="KAI3678322.1"/>
    </source>
</evidence>
<evidence type="ECO:0000313" key="2">
    <source>
        <dbReference type="Proteomes" id="UP001055879"/>
    </source>
</evidence>
<reference evidence="2" key="1">
    <citation type="journal article" date="2022" name="Mol. Ecol. Resour.">
        <title>The genomes of chicory, endive, great burdock and yacon provide insights into Asteraceae palaeo-polyploidization history and plant inulin production.</title>
        <authorList>
            <person name="Fan W."/>
            <person name="Wang S."/>
            <person name="Wang H."/>
            <person name="Wang A."/>
            <person name="Jiang F."/>
            <person name="Liu H."/>
            <person name="Zhao H."/>
            <person name="Xu D."/>
            <person name="Zhang Y."/>
        </authorList>
    </citation>
    <scope>NUCLEOTIDE SEQUENCE [LARGE SCALE GENOMIC DNA]</scope>
    <source>
        <strain evidence="2">cv. Niubang</strain>
    </source>
</reference>